<evidence type="ECO:0000313" key="2">
    <source>
        <dbReference type="Proteomes" id="UP000283003"/>
    </source>
</evidence>
<dbReference type="Proteomes" id="UP000283003">
    <property type="component" value="Unassembled WGS sequence"/>
</dbReference>
<dbReference type="Pfam" id="PF14354">
    <property type="entry name" value="Lar_restr_allev"/>
    <property type="match status" value="1"/>
</dbReference>
<accession>A0A437GUB4</accession>
<dbReference type="RefSeq" id="WP_127613606.1">
    <property type="nucleotide sequence ID" value="NZ_RXOL01000010.1"/>
</dbReference>
<proteinExistence type="predicted"/>
<evidence type="ECO:0000313" key="1">
    <source>
        <dbReference type="EMBL" id="RVQ64991.1"/>
    </source>
</evidence>
<reference evidence="1 2" key="1">
    <citation type="submission" date="2018-12" db="EMBL/GenBank/DDBJ databases">
        <title>Croceicoccus ponticola sp. nov., a lipolytic bacterium isolated from seawater.</title>
        <authorList>
            <person name="Yoon J.-H."/>
        </authorList>
    </citation>
    <scope>NUCLEOTIDE SEQUENCE [LARGE SCALE GENOMIC DNA]</scope>
    <source>
        <strain evidence="1 2">GM-16</strain>
    </source>
</reference>
<organism evidence="1 2">
    <name type="scientific">Croceicoccus ponticola</name>
    <dbReference type="NCBI Taxonomy" id="2217664"/>
    <lineage>
        <taxon>Bacteria</taxon>
        <taxon>Pseudomonadati</taxon>
        <taxon>Pseudomonadota</taxon>
        <taxon>Alphaproteobacteria</taxon>
        <taxon>Sphingomonadales</taxon>
        <taxon>Erythrobacteraceae</taxon>
        <taxon>Croceicoccus</taxon>
    </lineage>
</organism>
<gene>
    <name evidence="1" type="ORF">EKN06_14400</name>
</gene>
<dbReference type="EMBL" id="RXOL01000010">
    <property type="protein sequence ID" value="RVQ64991.1"/>
    <property type="molecule type" value="Genomic_DNA"/>
</dbReference>
<dbReference type="AlphaFoldDB" id="A0A437GUB4"/>
<comment type="caution">
    <text evidence="1">The sequence shown here is derived from an EMBL/GenBank/DDBJ whole genome shotgun (WGS) entry which is preliminary data.</text>
</comment>
<dbReference type="InterPro" id="IPR019908">
    <property type="entry name" value="Toxin_RalR"/>
</dbReference>
<keyword evidence="2" id="KW-1185">Reference proteome</keyword>
<protein>
    <submittedName>
        <fullName evidence="1">Restriction alleviation protein, Lar family</fullName>
    </submittedName>
</protein>
<dbReference type="OrthoDB" id="8241409at2"/>
<sequence>MSDPKGSCRRLPVSTATDLAACPFCASINLGFYEHVYAKHFAVICNLCGAEGPSRPTREEAGTMWNRRVHE</sequence>
<name>A0A437GUB4_9SPHN</name>
<dbReference type="NCBIfam" id="TIGR03655">
    <property type="entry name" value="anti_R_Lar"/>
    <property type="match status" value="1"/>
</dbReference>